<sequence length="144" mass="16060">MAHERPTDIRFTLEPTDADNDVLVQIIRSANTAAGSGPDGYQPVGFLITGPEGETIGGLSGYVLFDWLFIQFLAVPESLRGEGVGTELLERAESWARERGLVGMWLDTFAFGAPEFYRTHGFTQFAAIEDHPRGSRRHFFLKRL</sequence>
<dbReference type="Gene3D" id="3.40.630.30">
    <property type="match status" value="1"/>
</dbReference>
<comment type="caution">
    <text evidence="2">The sequence shown here is derived from an EMBL/GenBank/DDBJ whole genome shotgun (WGS) entry which is preliminary data.</text>
</comment>
<dbReference type="EMBL" id="BSNS01000007">
    <property type="protein sequence ID" value="GLQ54383.1"/>
    <property type="molecule type" value="Genomic_DNA"/>
</dbReference>
<evidence type="ECO:0000259" key="1">
    <source>
        <dbReference type="PROSITE" id="PS51186"/>
    </source>
</evidence>
<dbReference type="InterPro" id="IPR016181">
    <property type="entry name" value="Acyl_CoA_acyltransferase"/>
</dbReference>
<keyword evidence="3" id="KW-1185">Reference proteome</keyword>
<organism evidence="2 3">
    <name type="scientific">Devosia nitrariae</name>
    <dbReference type="NCBI Taxonomy" id="2071872"/>
    <lineage>
        <taxon>Bacteria</taxon>
        <taxon>Pseudomonadati</taxon>
        <taxon>Pseudomonadota</taxon>
        <taxon>Alphaproteobacteria</taxon>
        <taxon>Hyphomicrobiales</taxon>
        <taxon>Devosiaceae</taxon>
        <taxon>Devosia</taxon>
    </lineage>
</organism>
<dbReference type="InterPro" id="IPR000182">
    <property type="entry name" value="GNAT_dom"/>
</dbReference>
<dbReference type="Proteomes" id="UP001156691">
    <property type="component" value="Unassembled WGS sequence"/>
</dbReference>
<reference evidence="3" key="1">
    <citation type="journal article" date="2019" name="Int. J. Syst. Evol. Microbiol.">
        <title>The Global Catalogue of Microorganisms (GCM) 10K type strain sequencing project: providing services to taxonomists for standard genome sequencing and annotation.</title>
        <authorList>
            <consortium name="The Broad Institute Genomics Platform"/>
            <consortium name="The Broad Institute Genome Sequencing Center for Infectious Disease"/>
            <person name="Wu L."/>
            <person name="Ma J."/>
        </authorList>
    </citation>
    <scope>NUCLEOTIDE SEQUENCE [LARGE SCALE GENOMIC DNA]</scope>
    <source>
        <strain evidence="3">NBRC 112416</strain>
    </source>
</reference>
<evidence type="ECO:0000313" key="3">
    <source>
        <dbReference type="Proteomes" id="UP001156691"/>
    </source>
</evidence>
<dbReference type="SUPFAM" id="SSF55729">
    <property type="entry name" value="Acyl-CoA N-acyltransferases (Nat)"/>
    <property type="match status" value="1"/>
</dbReference>
<proteinExistence type="predicted"/>
<dbReference type="CDD" id="cd04301">
    <property type="entry name" value="NAT_SF"/>
    <property type="match status" value="1"/>
</dbReference>
<name>A0ABQ5W3S4_9HYPH</name>
<gene>
    <name evidence="2" type="ORF">GCM10010862_16420</name>
</gene>
<protein>
    <submittedName>
        <fullName evidence="2">N-acetyltransferase</fullName>
    </submittedName>
</protein>
<dbReference type="PROSITE" id="PS51186">
    <property type="entry name" value="GNAT"/>
    <property type="match status" value="1"/>
</dbReference>
<evidence type="ECO:0000313" key="2">
    <source>
        <dbReference type="EMBL" id="GLQ54383.1"/>
    </source>
</evidence>
<dbReference type="Pfam" id="PF00583">
    <property type="entry name" value="Acetyltransf_1"/>
    <property type="match status" value="1"/>
</dbReference>
<feature type="domain" description="N-acetyltransferase" evidence="1">
    <location>
        <begin position="9"/>
        <end position="144"/>
    </location>
</feature>
<dbReference type="RefSeq" id="WP_284339820.1">
    <property type="nucleotide sequence ID" value="NZ_BSNS01000007.1"/>
</dbReference>
<accession>A0ABQ5W3S4</accession>